<protein>
    <recommendedName>
        <fullName evidence="1">Protein kinase domain-containing protein</fullName>
    </recommendedName>
</protein>
<name>A0A0B1TVF4_OESDE</name>
<dbReference type="GO" id="GO:0005524">
    <property type="term" value="F:ATP binding"/>
    <property type="evidence" value="ECO:0007669"/>
    <property type="project" value="InterPro"/>
</dbReference>
<gene>
    <name evidence="2" type="ORF">OESDEN_00583</name>
</gene>
<dbReference type="Gene3D" id="1.10.510.10">
    <property type="entry name" value="Transferase(Phosphotransferase) domain 1"/>
    <property type="match status" value="1"/>
</dbReference>
<dbReference type="InterPro" id="IPR011009">
    <property type="entry name" value="Kinase-like_dom_sf"/>
</dbReference>
<organism evidence="2 3">
    <name type="scientific">Oesophagostomum dentatum</name>
    <name type="common">Nodular worm</name>
    <dbReference type="NCBI Taxonomy" id="61180"/>
    <lineage>
        <taxon>Eukaryota</taxon>
        <taxon>Metazoa</taxon>
        <taxon>Ecdysozoa</taxon>
        <taxon>Nematoda</taxon>
        <taxon>Chromadorea</taxon>
        <taxon>Rhabditida</taxon>
        <taxon>Rhabditina</taxon>
        <taxon>Rhabditomorpha</taxon>
        <taxon>Strongyloidea</taxon>
        <taxon>Strongylidae</taxon>
        <taxon>Oesophagostomum</taxon>
    </lineage>
</organism>
<accession>A0A0B1TVF4</accession>
<evidence type="ECO:0000313" key="3">
    <source>
        <dbReference type="Proteomes" id="UP000053660"/>
    </source>
</evidence>
<proteinExistence type="predicted"/>
<dbReference type="OrthoDB" id="5979581at2759"/>
<dbReference type="InterPro" id="IPR000719">
    <property type="entry name" value="Prot_kinase_dom"/>
</dbReference>
<dbReference type="AlphaFoldDB" id="A0A0B1TVF4"/>
<dbReference type="GO" id="GO:0004672">
    <property type="term" value="F:protein kinase activity"/>
    <property type="evidence" value="ECO:0007669"/>
    <property type="project" value="InterPro"/>
</dbReference>
<reference evidence="2 3" key="1">
    <citation type="submission" date="2014-03" db="EMBL/GenBank/DDBJ databases">
        <title>Draft genome of the hookworm Oesophagostomum dentatum.</title>
        <authorList>
            <person name="Mitreva M."/>
        </authorList>
    </citation>
    <scope>NUCLEOTIDE SEQUENCE [LARGE SCALE GENOMIC DNA]</scope>
    <source>
        <strain evidence="2 3">OD-Hann</strain>
    </source>
</reference>
<dbReference type="EMBL" id="KN549221">
    <property type="protein sequence ID" value="KHJ99440.1"/>
    <property type="molecule type" value="Genomic_DNA"/>
</dbReference>
<sequence length="309" mass="34981">MEEIGEASPNRSQKATGTEKCVFSAVWKQLGFLHRDIKPGNFAIGRQDTNEHHIIYMLDFGLCRKFQKKEIEILLIKIVSGNREIYGAALTGDETMLVMLNWMNDGSFLHPCTSSPRRRVDGFQLYGRLREAKGGRKRDRDVASKNWAAGIALVLLLRASDETKIREPVVDLLPKGLPARSKQKYKAENLNQEWGIFCANPFANEQGLCAVILLDADSKKPPALNIFWSVKLKAKEEFLIGVPLQPPPLEASAGETDGLANKNLEFLLRSLRYWDKSVFSSCWTATELEAVWQADLYIFRGRYNIYLLS</sequence>
<feature type="domain" description="Protein kinase" evidence="1">
    <location>
        <begin position="1"/>
        <end position="239"/>
    </location>
</feature>
<dbReference type="PROSITE" id="PS50011">
    <property type="entry name" value="PROTEIN_KINASE_DOM"/>
    <property type="match status" value="1"/>
</dbReference>
<evidence type="ECO:0000313" key="2">
    <source>
        <dbReference type="EMBL" id="KHJ99440.1"/>
    </source>
</evidence>
<evidence type="ECO:0000259" key="1">
    <source>
        <dbReference type="PROSITE" id="PS50011"/>
    </source>
</evidence>
<dbReference type="Proteomes" id="UP000053660">
    <property type="component" value="Unassembled WGS sequence"/>
</dbReference>
<dbReference type="SUPFAM" id="SSF56112">
    <property type="entry name" value="Protein kinase-like (PK-like)"/>
    <property type="match status" value="1"/>
</dbReference>
<keyword evidence="3" id="KW-1185">Reference proteome</keyword>